<keyword evidence="3" id="KW-1185">Reference proteome</keyword>
<keyword evidence="1" id="KW-0472">Membrane</keyword>
<feature type="transmembrane region" description="Helical" evidence="1">
    <location>
        <begin position="170"/>
        <end position="193"/>
    </location>
</feature>
<reference evidence="2 3" key="1">
    <citation type="submission" date="2018-06" db="EMBL/GenBank/DDBJ databases">
        <authorList>
            <consortium name="Pathogen Informatics"/>
            <person name="Doyle S."/>
        </authorList>
    </citation>
    <scope>NUCLEOTIDE SEQUENCE [LARGE SCALE GENOMIC DNA]</scope>
    <source>
        <strain evidence="2 3">NCTC13335</strain>
    </source>
</reference>
<dbReference type="Pfam" id="PF03956">
    <property type="entry name" value="Lys_export"/>
    <property type="match status" value="1"/>
</dbReference>
<feature type="transmembrane region" description="Helical" evidence="1">
    <location>
        <begin position="114"/>
        <end position="132"/>
    </location>
</feature>
<feature type="transmembrane region" description="Helical" evidence="1">
    <location>
        <begin position="6"/>
        <end position="23"/>
    </location>
</feature>
<keyword evidence="1" id="KW-1133">Transmembrane helix</keyword>
<sequence length="305" mass="32967">MSDMIQGLLVVLCPMLLGYLIKLNRPDYLKKINHIVMGLLYLILFLMGYLLGQLEDLSIKLPLIGKTAIGLALVILTCNLLGLIAYDLCRPAAPLKSHGQSSSSWSSLKDSAKLLSTVIIGAILGYVGHSFLRLPEGINLYFLIVLIFFVGIQLRNSGISVREALFHRRGFYTGVIFTLTTLLGGMLAAYWLALPVTQGLAFASGMGWYSLSSVVIGNAWGPMQGSIAFLNDLLRELVSLVAIPLLMGRFRSAAIGITGATAIDCTLPILQRAGGLEVTSMAISFGFITNILPPFLLVFFSALPI</sequence>
<dbReference type="InterPro" id="IPR005642">
    <property type="entry name" value="LysO"/>
</dbReference>
<evidence type="ECO:0000313" key="2">
    <source>
        <dbReference type="EMBL" id="STO94040.1"/>
    </source>
</evidence>
<dbReference type="RefSeq" id="WP_181811489.1">
    <property type="nucleotide sequence ID" value="NZ_JAHAHE010000006.1"/>
</dbReference>
<accession>A0A377J2E5</accession>
<feature type="transmembrane region" description="Helical" evidence="1">
    <location>
        <begin position="199"/>
        <end position="220"/>
    </location>
</feature>
<gene>
    <name evidence="2" type="ORF">NCTC13335_01957</name>
</gene>
<evidence type="ECO:0000313" key="3">
    <source>
        <dbReference type="Proteomes" id="UP000255264"/>
    </source>
</evidence>
<evidence type="ECO:0000256" key="1">
    <source>
        <dbReference type="SAM" id="Phobius"/>
    </source>
</evidence>
<feature type="transmembrane region" description="Helical" evidence="1">
    <location>
        <begin position="282"/>
        <end position="303"/>
    </location>
</feature>
<protein>
    <submittedName>
        <fullName evidence="2">Transporter</fullName>
    </submittedName>
</protein>
<proteinExistence type="predicted"/>
<organism evidence="2 3">
    <name type="scientific">Haemophilus pittmaniae</name>
    <dbReference type="NCBI Taxonomy" id="249188"/>
    <lineage>
        <taxon>Bacteria</taxon>
        <taxon>Pseudomonadati</taxon>
        <taxon>Pseudomonadota</taxon>
        <taxon>Gammaproteobacteria</taxon>
        <taxon>Pasteurellales</taxon>
        <taxon>Pasteurellaceae</taxon>
        <taxon>Haemophilus</taxon>
    </lineage>
</organism>
<feature type="transmembrane region" description="Helical" evidence="1">
    <location>
        <begin position="64"/>
        <end position="86"/>
    </location>
</feature>
<dbReference type="GO" id="GO:0015661">
    <property type="term" value="F:L-lysine efflux transmembrane transporter activity"/>
    <property type="evidence" value="ECO:0007669"/>
    <property type="project" value="InterPro"/>
</dbReference>
<dbReference type="PANTHER" id="PTHR35804:SF1">
    <property type="entry name" value="LYSINE EXPORTER LYSO"/>
    <property type="match status" value="1"/>
</dbReference>
<dbReference type="PANTHER" id="PTHR35804">
    <property type="entry name" value="LYSINE EXPORTER LYSO"/>
    <property type="match status" value="1"/>
</dbReference>
<feature type="transmembrane region" description="Helical" evidence="1">
    <location>
        <begin position="35"/>
        <end position="52"/>
    </location>
</feature>
<dbReference type="AlphaFoldDB" id="A0A377J2E5"/>
<name>A0A377J2E5_9PAST</name>
<dbReference type="Proteomes" id="UP000255264">
    <property type="component" value="Unassembled WGS sequence"/>
</dbReference>
<dbReference type="EMBL" id="UGHS01000004">
    <property type="protein sequence ID" value="STO94040.1"/>
    <property type="molecule type" value="Genomic_DNA"/>
</dbReference>
<keyword evidence="1" id="KW-0812">Transmembrane</keyword>
<feature type="transmembrane region" description="Helical" evidence="1">
    <location>
        <begin position="138"/>
        <end position="158"/>
    </location>
</feature>
<dbReference type="GO" id="GO:0005886">
    <property type="term" value="C:plasma membrane"/>
    <property type="evidence" value="ECO:0007669"/>
    <property type="project" value="TreeGrafter"/>
</dbReference>